<comment type="caution">
    <text evidence="1">The sequence shown here is derived from an EMBL/GenBank/DDBJ whole genome shotgun (WGS) entry which is preliminary data.</text>
</comment>
<gene>
    <name evidence="1" type="ORF">CWE09_07120</name>
</gene>
<dbReference type="EMBL" id="PIPL01000001">
    <property type="protein sequence ID" value="RUO26471.1"/>
    <property type="molecule type" value="Genomic_DNA"/>
</dbReference>
<protein>
    <submittedName>
        <fullName evidence="1">Uncharacterized protein</fullName>
    </submittedName>
</protein>
<dbReference type="RefSeq" id="WP_126803282.1">
    <property type="nucleotide sequence ID" value="NZ_PIPL01000001.1"/>
</dbReference>
<name>A0A432W8U7_9GAMM</name>
<dbReference type="InterPro" id="IPR036641">
    <property type="entry name" value="HPT_dom_sf"/>
</dbReference>
<dbReference type="Proteomes" id="UP000288293">
    <property type="component" value="Unassembled WGS sequence"/>
</dbReference>
<evidence type="ECO:0000313" key="2">
    <source>
        <dbReference type="Proteomes" id="UP000288293"/>
    </source>
</evidence>
<reference evidence="1 2" key="1">
    <citation type="journal article" date="2011" name="Front. Microbiol.">
        <title>Genomic signatures of strain selection and enhancement in Bacillus atrophaeus var. globigii, a historical biowarfare simulant.</title>
        <authorList>
            <person name="Gibbons H.S."/>
            <person name="Broomall S.M."/>
            <person name="McNew L.A."/>
            <person name="Daligault H."/>
            <person name="Chapman C."/>
            <person name="Bruce D."/>
            <person name="Karavis M."/>
            <person name="Krepps M."/>
            <person name="McGregor P.A."/>
            <person name="Hong C."/>
            <person name="Park K.H."/>
            <person name="Akmal A."/>
            <person name="Feldman A."/>
            <person name="Lin J.S."/>
            <person name="Chang W.E."/>
            <person name="Higgs B.W."/>
            <person name="Demirev P."/>
            <person name="Lindquist J."/>
            <person name="Liem A."/>
            <person name="Fochler E."/>
            <person name="Read T.D."/>
            <person name="Tapia R."/>
            <person name="Johnson S."/>
            <person name="Bishop-Lilly K.A."/>
            <person name="Detter C."/>
            <person name="Han C."/>
            <person name="Sozhamannan S."/>
            <person name="Rosenzweig C.N."/>
            <person name="Skowronski E.W."/>
        </authorList>
    </citation>
    <scope>NUCLEOTIDE SEQUENCE [LARGE SCALE GENOMIC DNA]</scope>
    <source>
        <strain evidence="1 2">MLST1</strain>
    </source>
</reference>
<accession>A0A432W8U7</accession>
<sequence>MQQKLTQQKGQQNWLQPDEGLAYCQLNKQLYYKVLHSFYRQYHYLKQRSQLTPESTAQLAHSLQSTAPPGGALRLAKLAKKLAPPAPLPEPQACKILLDAVQHTLVAIEAYLPEPQQENRTKDLLSQLEQHNIEAIKLFKEWSAQEAKSWPSEYQNQIHQALLVFDFKQAYNLLLQGLKKFALES</sequence>
<keyword evidence="2" id="KW-1185">Reference proteome</keyword>
<dbReference type="SUPFAM" id="SSF47226">
    <property type="entry name" value="Histidine-containing phosphotransfer domain, HPT domain"/>
    <property type="match status" value="1"/>
</dbReference>
<evidence type="ECO:0000313" key="1">
    <source>
        <dbReference type="EMBL" id="RUO26471.1"/>
    </source>
</evidence>
<dbReference type="AlphaFoldDB" id="A0A432W8U7"/>
<proteinExistence type="predicted"/>
<dbReference type="GO" id="GO:0000160">
    <property type="term" value="P:phosphorelay signal transduction system"/>
    <property type="evidence" value="ECO:0007669"/>
    <property type="project" value="InterPro"/>
</dbReference>
<organism evidence="1 2">
    <name type="scientific">Aliidiomarina minuta</name>
    <dbReference type="NCBI Taxonomy" id="880057"/>
    <lineage>
        <taxon>Bacteria</taxon>
        <taxon>Pseudomonadati</taxon>
        <taxon>Pseudomonadota</taxon>
        <taxon>Gammaproteobacteria</taxon>
        <taxon>Alteromonadales</taxon>
        <taxon>Idiomarinaceae</taxon>
        <taxon>Aliidiomarina</taxon>
    </lineage>
</organism>